<evidence type="ECO:0000313" key="1">
    <source>
        <dbReference type="EMBL" id="CAF1666606.1"/>
    </source>
</evidence>
<sequence length="146" mass="16754">MYRHAQREHKLVKHLQQLLQSRPDIIVLPIDKGKGFYIGSRASIEYKTQEYMDKTEAYKEITDGRCPLADSLRAVQTLLDYLVKQKTITKRQRNKLSPNLNNLELAHLHTLPKTHKTGIPLRPIVAGIHAPVSLISKFLNNLCNHP</sequence>
<dbReference type="Proteomes" id="UP000681722">
    <property type="component" value="Unassembled WGS sequence"/>
</dbReference>
<dbReference type="Proteomes" id="UP000663829">
    <property type="component" value="Unassembled WGS sequence"/>
</dbReference>
<reference evidence="1" key="1">
    <citation type="submission" date="2021-02" db="EMBL/GenBank/DDBJ databases">
        <authorList>
            <person name="Nowell W R."/>
        </authorList>
    </citation>
    <scope>NUCLEOTIDE SEQUENCE</scope>
</reference>
<organism evidence="1 3">
    <name type="scientific">Didymodactylos carnosus</name>
    <dbReference type="NCBI Taxonomy" id="1234261"/>
    <lineage>
        <taxon>Eukaryota</taxon>
        <taxon>Metazoa</taxon>
        <taxon>Spiralia</taxon>
        <taxon>Gnathifera</taxon>
        <taxon>Rotifera</taxon>
        <taxon>Eurotatoria</taxon>
        <taxon>Bdelloidea</taxon>
        <taxon>Philodinida</taxon>
        <taxon>Philodinidae</taxon>
        <taxon>Didymodactylos</taxon>
    </lineage>
</organism>
<dbReference type="OrthoDB" id="10058657at2759"/>
<accession>A0A816FVD0</accession>
<dbReference type="AlphaFoldDB" id="A0A816FVD0"/>
<name>A0A816FVD0_9BILA</name>
<evidence type="ECO:0000313" key="2">
    <source>
        <dbReference type="EMBL" id="CAF4627648.1"/>
    </source>
</evidence>
<keyword evidence="3" id="KW-1185">Reference proteome</keyword>
<evidence type="ECO:0000313" key="3">
    <source>
        <dbReference type="Proteomes" id="UP000663829"/>
    </source>
</evidence>
<gene>
    <name evidence="1" type="ORF">GPM918_LOCUS46161</name>
    <name evidence="2" type="ORF">SRO942_LOCUS49744</name>
</gene>
<proteinExistence type="predicted"/>
<comment type="caution">
    <text evidence="1">The sequence shown here is derived from an EMBL/GenBank/DDBJ whole genome shotgun (WGS) entry which is preliminary data.</text>
</comment>
<dbReference type="EMBL" id="CAJOBC010135602">
    <property type="protein sequence ID" value="CAF4627648.1"/>
    <property type="molecule type" value="Genomic_DNA"/>
</dbReference>
<protein>
    <submittedName>
        <fullName evidence="1">Uncharacterized protein</fullName>
    </submittedName>
</protein>
<dbReference type="EMBL" id="CAJNOQ010058714">
    <property type="protein sequence ID" value="CAF1666606.1"/>
    <property type="molecule type" value="Genomic_DNA"/>
</dbReference>